<reference evidence="2 3" key="2">
    <citation type="submission" date="2018-11" db="EMBL/GenBank/DDBJ databases">
        <title>Genomic Encyclopedia of Type Strains, Phase IV (KMG-IV): sequencing the most valuable type-strain genomes for metagenomic binning, comparative biology and taxonomic classification.</title>
        <authorList>
            <person name="Goeker M."/>
        </authorList>
    </citation>
    <scope>NUCLEOTIDE SEQUENCE [LARGE SCALE GENOMIC DNA]</scope>
    <source>
        <strain evidence="2 3">DSM 27783</strain>
    </source>
</reference>
<reference evidence="1" key="3">
    <citation type="submission" date="2019-06" db="EMBL/GenBank/DDBJ databases">
        <title>A comparative analysis of the Nautiliaceae.</title>
        <authorList>
            <person name="Grosche A."/>
            <person name="Smedile F."/>
            <person name="Vetriani C."/>
        </authorList>
    </citation>
    <scope>NUCLEOTIDE SEQUENCE</scope>
    <source>
        <strain evidence="1">TB6</strain>
    </source>
</reference>
<reference evidence="4" key="1">
    <citation type="submission" date="2018-03" db="EMBL/GenBank/DDBJ databases">
        <title>A comparative analysis of the Nautiliaceae.</title>
        <authorList>
            <person name="Grosche A."/>
            <person name="Smedile F."/>
            <person name="Vetriani C."/>
        </authorList>
    </citation>
    <scope>NUCLEOTIDE SEQUENCE [LARGE SCALE GENOMIC DNA]</scope>
    <source>
        <strain evidence="4">TB6</strain>
    </source>
</reference>
<proteinExistence type="predicted"/>
<accession>A0AAJ4RC16</accession>
<evidence type="ECO:0000313" key="3">
    <source>
        <dbReference type="Proteomes" id="UP000272781"/>
    </source>
</evidence>
<dbReference type="RefSeq" id="WP_123352839.1">
    <property type="nucleotide sequence ID" value="NZ_CP027432.2"/>
</dbReference>
<dbReference type="EMBL" id="RJVK01000003">
    <property type="protein sequence ID" value="ROR39508.1"/>
    <property type="molecule type" value="Genomic_DNA"/>
</dbReference>
<dbReference type="EMBL" id="CP027432">
    <property type="protein sequence ID" value="QCI28917.1"/>
    <property type="molecule type" value="Genomic_DNA"/>
</dbReference>
<dbReference type="Proteomes" id="UP000272781">
    <property type="component" value="Unassembled WGS sequence"/>
</dbReference>
<gene>
    <name evidence="1" type="ORF">C6V80_08020</name>
    <name evidence="2" type="ORF">EDC58_1448</name>
</gene>
<evidence type="ECO:0000313" key="1">
    <source>
        <dbReference type="EMBL" id="QCI28917.1"/>
    </source>
</evidence>
<keyword evidence="4" id="KW-1185">Reference proteome</keyword>
<sequence length="215" mass="24553">MVIRGETNLIKVYDLTPIVDIESYDLSETKDIERFQEVVASYIDSGEAEAVDLPTELMGVLPDGAEIEIEDKTYTFEDIEYKNTSVDELISENFNEGDVLLLLQANGDGYFEYDENPDINDLKIGYTACDIDAPQEPIYDFFCDLMLPDMVLKGEEKLEIKASNFYPKDTMVGEVYIVREDGGKYLEKIAEIDMLHFGWDLFEDLIQVDYDDPIA</sequence>
<organism evidence="2 3">
    <name type="scientific">Caminibacter pacificus</name>
    <dbReference type="NCBI Taxonomy" id="1424653"/>
    <lineage>
        <taxon>Bacteria</taxon>
        <taxon>Pseudomonadati</taxon>
        <taxon>Campylobacterota</taxon>
        <taxon>Epsilonproteobacteria</taxon>
        <taxon>Nautiliales</taxon>
        <taxon>Nautiliaceae</taxon>
        <taxon>Caminibacter</taxon>
    </lineage>
</organism>
<name>A0AAJ4RC16_9BACT</name>
<protein>
    <submittedName>
        <fullName evidence="2">Uncharacterized protein</fullName>
    </submittedName>
</protein>
<dbReference type="AlphaFoldDB" id="A0AAJ4RC16"/>
<evidence type="ECO:0000313" key="4">
    <source>
        <dbReference type="Proteomes" id="UP000298805"/>
    </source>
</evidence>
<dbReference type="Proteomes" id="UP000298805">
    <property type="component" value="Chromosome"/>
</dbReference>
<evidence type="ECO:0000313" key="2">
    <source>
        <dbReference type="EMBL" id="ROR39508.1"/>
    </source>
</evidence>